<keyword evidence="5" id="KW-0804">Transcription</keyword>
<dbReference type="CDD" id="cd17574">
    <property type="entry name" value="REC_OmpR"/>
    <property type="match status" value="1"/>
</dbReference>
<dbReference type="Proteomes" id="UP000777784">
    <property type="component" value="Unassembled WGS sequence"/>
</dbReference>
<dbReference type="GO" id="GO:0003677">
    <property type="term" value="F:DNA binding"/>
    <property type="evidence" value="ECO:0007669"/>
    <property type="project" value="UniProtKB-KW"/>
</dbReference>
<protein>
    <submittedName>
        <fullName evidence="8">Response regulator</fullName>
    </submittedName>
</protein>
<dbReference type="AlphaFoldDB" id="A0A948RU08"/>
<evidence type="ECO:0000256" key="3">
    <source>
        <dbReference type="ARBA" id="ARBA00023015"/>
    </source>
</evidence>
<evidence type="ECO:0000256" key="1">
    <source>
        <dbReference type="ARBA" id="ARBA00022553"/>
    </source>
</evidence>
<evidence type="ECO:0000259" key="7">
    <source>
        <dbReference type="PROSITE" id="PS50110"/>
    </source>
</evidence>
<keyword evidence="4" id="KW-0238">DNA-binding</keyword>
<accession>A0A948RU08</accession>
<dbReference type="InterPro" id="IPR050595">
    <property type="entry name" value="Bact_response_regulator"/>
</dbReference>
<dbReference type="FunFam" id="3.40.50.2300:FF:000001">
    <property type="entry name" value="DNA-binding response regulator PhoB"/>
    <property type="match status" value="1"/>
</dbReference>
<comment type="caution">
    <text evidence="8">The sequence shown here is derived from an EMBL/GenBank/DDBJ whole genome shotgun (WGS) entry which is preliminary data.</text>
</comment>
<dbReference type="InterPro" id="IPR001789">
    <property type="entry name" value="Sig_transdc_resp-reg_receiver"/>
</dbReference>
<keyword evidence="3" id="KW-0805">Transcription regulation</keyword>
<dbReference type="InterPro" id="IPR011006">
    <property type="entry name" value="CheY-like_superfamily"/>
</dbReference>
<evidence type="ECO:0000313" key="9">
    <source>
        <dbReference type="Proteomes" id="UP000777784"/>
    </source>
</evidence>
<dbReference type="SUPFAM" id="SSF52172">
    <property type="entry name" value="CheY-like"/>
    <property type="match status" value="1"/>
</dbReference>
<evidence type="ECO:0000256" key="4">
    <source>
        <dbReference type="ARBA" id="ARBA00023125"/>
    </source>
</evidence>
<dbReference type="SMART" id="SM00448">
    <property type="entry name" value="REC"/>
    <property type="match status" value="1"/>
</dbReference>
<dbReference type="PROSITE" id="PS50110">
    <property type="entry name" value="RESPONSE_REGULATORY"/>
    <property type="match status" value="1"/>
</dbReference>
<sequence length="156" mass="17608">MRGALLSGSGVRRLKTSELVGGRPLRRKRILVVDDEVYIVHILEFSLSMEGYEVLTAFDGEEALQVVEENSPDLIVLDIMMPKIDGYEVCRHLRSEERFADIPIILLSAKGRPIDREEGMKAGANDYITKPFRPRKLLEKIEELLSEADQGQVANL</sequence>
<evidence type="ECO:0000256" key="5">
    <source>
        <dbReference type="ARBA" id="ARBA00023163"/>
    </source>
</evidence>
<dbReference type="EMBL" id="JAHJDP010000011">
    <property type="protein sequence ID" value="MBU2689548.1"/>
    <property type="molecule type" value="Genomic_DNA"/>
</dbReference>
<dbReference type="PANTHER" id="PTHR44591">
    <property type="entry name" value="STRESS RESPONSE REGULATOR PROTEIN 1"/>
    <property type="match status" value="1"/>
</dbReference>
<dbReference type="Gene3D" id="3.40.50.2300">
    <property type="match status" value="1"/>
</dbReference>
<keyword evidence="1 6" id="KW-0597">Phosphoprotein</keyword>
<reference evidence="8" key="1">
    <citation type="submission" date="2021-05" db="EMBL/GenBank/DDBJ databases">
        <title>Energy efficiency and biological interactions define the core microbiome of deep oligotrophic groundwater.</title>
        <authorList>
            <person name="Mehrshad M."/>
            <person name="Lopez-Fernandez M."/>
            <person name="Bell E."/>
            <person name="Bernier-Latmani R."/>
            <person name="Bertilsson S."/>
            <person name="Dopson M."/>
        </authorList>
    </citation>
    <scope>NUCLEOTIDE SEQUENCE</scope>
    <source>
        <strain evidence="8">Modern_marine.mb.64</strain>
    </source>
</reference>
<organism evidence="8 9">
    <name type="scientific">Eiseniibacteriota bacterium</name>
    <dbReference type="NCBI Taxonomy" id="2212470"/>
    <lineage>
        <taxon>Bacteria</taxon>
        <taxon>Candidatus Eiseniibacteriota</taxon>
    </lineage>
</organism>
<evidence type="ECO:0000256" key="2">
    <source>
        <dbReference type="ARBA" id="ARBA00023012"/>
    </source>
</evidence>
<gene>
    <name evidence="8" type="ORF">KJ970_01350</name>
</gene>
<keyword evidence="2" id="KW-0902">Two-component regulatory system</keyword>
<feature type="domain" description="Response regulatory" evidence="7">
    <location>
        <begin position="29"/>
        <end position="145"/>
    </location>
</feature>
<feature type="modified residue" description="4-aspartylphosphate" evidence="6">
    <location>
        <position position="78"/>
    </location>
</feature>
<dbReference type="PANTHER" id="PTHR44591:SF3">
    <property type="entry name" value="RESPONSE REGULATORY DOMAIN-CONTAINING PROTEIN"/>
    <property type="match status" value="1"/>
</dbReference>
<dbReference type="GO" id="GO:0000160">
    <property type="term" value="P:phosphorelay signal transduction system"/>
    <property type="evidence" value="ECO:0007669"/>
    <property type="project" value="UniProtKB-KW"/>
</dbReference>
<evidence type="ECO:0000313" key="8">
    <source>
        <dbReference type="EMBL" id="MBU2689548.1"/>
    </source>
</evidence>
<dbReference type="Pfam" id="PF00072">
    <property type="entry name" value="Response_reg"/>
    <property type="match status" value="1"/>
</dbReference>
<evidence type="ECO:0000256" key="6">
    <source>
        <dbReference type="PROSITE-ProRule" id="PRU00169"/>
    </source>
</evidence>
<proteinExistence type="predicted"/>
<name>A0A948RU08_UNCEI</name>